<evidence type="ECO:0000256" key="4">
    <source>
        <dbReference type="PIRSR" id="PIRSR005902-1"/>
    </source>
</evidence>
<gene>
    <name evidence="5" type="ORF">BCY91_05705</name>
</gene>
<dbReference type="GO" id="GO:0016788">
    <property type="term" value="F:hydrolase activity, acting on ester bonds"/>
    <property type="evidence" value="ECO:0007669"/>
    <property type="project" value="InterPro"/>
</dbReference>
<dbReference type="PIRSF" id="PIRSF005902">
    <property type="entry name" value="DNase_TatD"/>
    <property type="match status" value="1"/>
</dbReference>
<dbReference type="GO" id="GO:0004536">
    <property type="term" value="F:DNA nuclease activity"/>
    <property type="evidence" value="ECO:0007669"/>
    <property type="project" value="InterPro"/>
</dbReference>
<dbReference type="EMBL" id="MBTA01000025">
    <property type="protein sequence ID" value="RKD15026.1"/>
    <property type="molecule type" value="Genomic_DNA"/>
</dbReference>
<proteinExistence type="inferred from homology"/>
<feature type="binding site" evidence="4">
    <location>
        <position position="7"/>
    </location>
    <ligand>
        <name>a divalent metal cation</name>
        <dbReference type="ChEBI" id="CHEBI:60240"/>
        <label>1</label>
    </ligand>
</feature>
<feature type="binding site" evidence="4">
    <location>
        <position position="9"/>
    </location>
    <ligand>
        <name>a divalent metal cation</name>
        <dbReference type="ChEBI" id="CHEBI:60240"/>
        <label>1</label>
    </ligand>
</feature>
<dbReference type="InterPro" id="IPR001130">
    <property type="entry name" value="TatD-like"/>
</dbReference>
<organism evidence="5 6">
    <name type="scientific">Pelobium manganitolerans</name>
    <dbReference type="NCBI Taxonomy" id="1842495"/>
    <lineage>
        <taxon>Bacteria</taxon>
        <taxon>Pseudomonadati</taxon>
        <taxon>Bacteroidota</taxon>
        <taxon>Sphingobacteriia</taxon>
        <taxon>Sphingobacteriales</taxon>
        <taxon>Sphingobacteriaceae</taxon>
        <taxon>Pelobium</taxon>
    </lineage>
</organism>
<dbReference type="Proteomes" id="UP000283433">
    <property type="component" value="Unassembled WGS sequence"/>
</dbReference>
<dbReference type="PANTHER" id="PTHR46124:SF4">
    <property type="entry name" value="HYDROLASE TATD"/>
    <property type="match status" value="1"/>
</dbReference>
<keyword evidence="2 4" id="KW-0479">Metal-binding</keyword>
<reference evidence="5 6" key="1">
    <citation type="submission" date="2016-07" db="EMBL/GenBank/DDBJ databases">
        <title>Genome of Pelobium manganitolerans.</title>
        <authorList>
            <person name="Wu S."/>
            <person name="Wang G."/>
        </authorList>
    </citation>
    <scope>NUCLEOTIDE SEQUENCE [LARGE SCALE GENOMIC DNA]</scope>
    <source>
        <strain evidence="5 6">YS-25</strain>
    </source>
</reference>
<keyword evidence="6" id="KW-1185">Reference proteome</keyword>
<dbReference type="CDD" id="cd01310">
    <property type="entry name" value="TatD_DNAse"/>
    <property type="match status" value="1"/>
</dbReference>
<dbReference type="OrthoDB" id="9810005at2"/>
<dbReference type="InterPro" id="IPR015991">
    <property type="entry name" value="TatD/YcfH-like"/>
</dbReference>
<dbReference type="RefSeq" id="WP_120181888.1">
    <property type="nucleotide sequence ID" value="NZ_MBTA01000025.1"/>
</dbReference>
<evidence type="ECO:0000313" key="6">
    <source>
        <dbReference type="Proteomes" id="UP000283433"/>
    </source>
</evidence>
<comment type="caution">
    <text evidence="5">The sequence shown here is derived from an EMBL/GenBank/DDBJ whole genome shotgun (WGS) entry which is preliminary data.</text>
</comment>
<dbReference type="Gene3D" id="3.20.20.140">
    <property type="entry name" value="Metal-dependent hydrolases"/>
    <property type="match status" value="1"/>
</dbReference>
<dbReference type="Pfam" id="PF01026">
    <property type="entry name" value="TatD_DNase"/>
    <property type="match status" value="1"/>
</dbReference>
<feature type="binding site" evidence="4">
    <location>
        <position position="94"/>
    </location>
    <ligand>
        <name>a divalent metal cation</name>
        <dbReference type="ChEBI" id="CHEBI:60240"/>
        <label>1</label>
    </ligand>
</feature>
<dbReference type="FunFam" id="3.20.20.140:FF:000005">
    <property type="entry name" value="TatD family hydrolase"/>
    <property type="match status" value="1"/>
</dbReference>
<evidence type="ECO:0000313" key="5">
    <source>
        <dbReference type="EMBL" id="RKD15026.1"/>
    </source>
</evidence>
<accession>A0A419S4J4</accession>
<dbReference type="PANTHER" id="PTHR46124">
    <property type="entry name" value="D-AMINOACYL-TRNA DEACYLASE"/>
    <property type="match status" value="1"/>
</dbReference>
<protein>
    <submittedName>
        <fullName evidence="5">Hydrolase TatD</fullName>
    </submittedName>
</protein>
<evidence type="ECO:0000256" key="2">
    <source>
        <dbReference type="ARBA" id="ARBA00022723"/>
    </source>
</evidence>
<feature type="binding site" evidence="4">
    <location>
        <position position="204"/>
    </location>
    <ligand>
        <name>a divalent metal cation</name>
        <dbReference type="ChEBI" id="CHEBI:60240"/>
        <label>1</label>
    </ligand>
</feature>
<dbReference type="AlphaFoldDB" id="A0A419S4J4"/>
<keyword evidence="3 5" id="KW-0378">Hydrolase</keyword>
<dbReference type="SUPFAM" id="SSF51556">
    <property type="entry name" value="Metallo-dependent hydrolases"/>
    <property type="match status" value="1"/>
</dbReference>
<evidence type="ECO:0000256" key="3">
    <source>
        <dbReference type="ARBA" id="ARBA00022801"/>
    </source>
</evidence>
<name>A0A419S4J4_9SPHI</name>
<dbReference type="PROSITE" id="PS01091">
    <property type="entry name" value="TATD_3"/>
    <property type="match status" value="1"/>
</dbReference>
<dbReference type="InterPro" id="IPR032466">
    <property type="entry name" value="Metal_Hydrolase"/>
</dbReference>
<feature type="binding site" evidence="4">
    <location>
        <position position="155"/>
    </location>
    <ligand>
        <name>a divalent metal cation</name>
        <dbReference type="ChEBI" id="CHEBI:60240"/>
        <label>2</label>
    </ligand>
</feature>
<comment type="similarity">
    <text evidence="1">Belongs to the metallo-dependent hydrolases superfamily. TatD-type hydrolase family.</text>
</comment>
<sequence length="255" mass="28767">MVLTDTHTHIYYETDPVKQAQQLERCILNDITRLFLPNVDSKSMPLVFDIAKNYPENCFPMLGLHPCDVKENYLDELAIIAEAISANKVYAIGEIGIDLYWDKTFLKQQQQAFNLQIEQAKNLNLPIVIHCRDAFEEVFEVLDSQKDEHLRGIFHCFTGDLAQAQRAIDLGFYLGIGGVVTYKKAGLDKVVEAIDLEHLVLETDAPYLAPVPFRGKANESSYLIHTAQKVADIKQCSLEKVAEVTTANSYKVFGI</sequence>
<dbReference type="GO" id="GO:0005829">
    <property type="term" value="C:cytosol"/>
    <property type="evidence" value="ECO:0007669"/>
    <property type="project" value="TreeGrafter"/>
</dbReference>
<feature type="binding site" evidence="4">
    <location>
        <position position="130"/>
    </location>
    <ligand>
        <name>a divalent metal cation</name>
        <dbReference type="ChEBI" id="CHEBI:60240"/>
        <label>2</label>
    </ligand>
</feature>
<dbReference type="InterPro" id="IPR018228">
    <property type="entry name" value="DNase_TatD-rel_CS"/>
</dbReference>
<dbReference type="PROSITE" id="PS01090">
    <property type="entry name" value="TATD_2"/>
    <property type="match status" value="1"/>
</dbReference>
<dbReference type="NCBIfam" id="TIGR00010">
    <property type="entry name" value="YchF/TatD family DNA exonuclease"/>
    <property type="match status" value="1"/>
</dbReference>
<dbReference type="GO" id="GO:0046872">
    <property type="term" value="F:metal ion binding"/>
    <property type="evidence" value="ECO:0007669"/>
    <property type="project" value="UniProtKB-KW"/>
</dbReference>
<evidence type="ECO:0000256" key="1">
    <source>
        <dbReference type="ARBA" id="ARBA00009275"/>
    </source>
</evidence>